<sequence>MKKIAIVSGLVLAVCSGMAYASAGDSTLTVGYAQIHSHGLKDAVKSDRDFAALMVAVWMIIPIRMV</sequence>
<accession>A0A379SEH2</accession>
<dbReference type="AlphaFoldDB" id="A0A379SEH2"/>
<evidence type="ECO:0000313" key="3">
    <source>
        <dbReference type="Proteomes" id="UP000254332"/>
    </source>
</evidence>
<name>A0A379SEH2_SALER</name>
<proteinExistence type="predicted"/>
<feature type="signal peptide" evidence="1">
    <location>
        <begin position="1"/>
        <end position="21"/>
    </location>
</feature>
<evidence type="ECO:0000256" key="1">
    <source>
        <dbReference type="SAM" id="SignalP"/>
    </source>
</evidence>
<organism evidence="2 3">
    <name type="scientific">Salmonella enterica</name>
    <name type="common">Salmonella choleraesuis</name>
    <dbReference type="NCBI Taxonomy" id="28901"/>
    <lineage>
        <taxon>Bacteria</taxon>
        <taxon>Pseudomonadati</taxon>
        <taxon>Pseudomonadota</taxon>
        <taxon>Gammaproteobacteria</taxon>
        <taxon>Enterobacterales</taxon>
        <taxon>Enterobacteriaceae</taxon>
        <taxon>Salmonella</taxon>
    </lineage>
</organism>
<protein>
    <submittedName>
        <fullName evidence="2">Uncharacterized protein</fullName>
    </submittedName>
</protein>
<feature type="chain" id="PRO_5017028601" evidence="1">
    <location>
        <begin position="22"/>
        <end position="66"/>
    </location>
</feature>
<reference evidence="2 3" key="1">
    <citation type="submission" date="2018-06" db="EMBL/GenBank/DDBJ databases">
        <authorList>
            <consortium name="Pathogen Informatics"/>
            <person name="Doyle S."/>
        </authorList>
    </citation>
    <scope>NUCLEOTIDE SEQUENCE [LARGE SCALE GENOMIC DNA]</scope>
    <source>
        <strain evidence="2 3">NCTC10718</strain>
    </source>
</reference>
<dbReference type="EMBL" id="UGWQ01000002">
    <property type="protein sequence ID" value="SUG26604.1"/>
    <property type="molecule type" value="Genomic_DNA"/>
</dbReference>
<keyword evidence="1" id="KW-0732">Signal</keyword>
<dbReference type="Proteomes" id="UP000254332">
    <property type="component" value="Unassembled WGS sequence"/>
</dbReference>
<evidence type="ECO:0000313" key="2">
    <source>
        <dbReference type="EMBL" id="SUG26604.1"/>
    </source>
</evidence>
<gene>
    <name evidence="2" type="ORF">NCTC10718_03875</name>
</gene>